<dbReference type="EMBL" id="JAKKDV010000006">
    <property type="protein sequence ID" value="MCF7561609.1"/>
    <property type="molecule type" value="Genomic_DNA"/>
</dbReference>
<reference evidence="1 2" key="1">
    <citation type="submission" date="2022-01" db="EMBL/GenBank/DDBJ databases">
        <title>Draft genome sequence of Sabulilitoribacter multivorans KCTC 32326.</title>
        <authorList>
            <person name="Oh J.-S."/>
        </authorList>
    </citation>
    <scope>NUCLEOTIDE SEQUENCE [LARGE SCALE GENOMIC DNA]</scope>
    <source>
        <strain evidence="1 2">M-M16</strain>
    </source>
</reference>
<comment type="caution">
    <text evidence="1">The sequence shown here is derived from an EMBL/GenBank/DDBJ whole genome shotgun (WGS) entry which is preliminary data.</text>
</comment>
<dbReference type="Gene3D" id="3.40.50.300">
    <property type="entry name" value="P-loop containing nucleotide triphosphate hydrolases"/>
    <property type="match status" value="1"/>
</dbReference>
<accession>A0ABS9ILX9</accession>
<sequence length="241" mass="28454">MFRDGKTEKISQVINAVVNDHNNCQRIVAKPCLPISKQDLWLRFLETFKSLTGKRLINDKQTKSNLKVLFYYFLRDDDFFTCKNLHADISKPSFDKGLLIIGATGVGKTDYLKVFEKIFIEFHQYRFKGENSNDLVTQYETCATPSDKELFFRRHQRKRLFIDDINSESIASNYGKYDVVGNILMSRHEKKLITYVTTNYLTDEKSLTHTLEALGHRYGFRLYDRLFEMFNFIEFHGKSYR</sequence>
<dbReference type="Proteomes" id="UP001200022">
    <property type="component" value="Unassembled WGS sequence"/>
</dbReference>
<evidence type="ECO:0000313" key="2">
    <source>
        <dbReference type="Proteomes" id="UP001200022"/>
    </source>
</evidence>
<evidence type="ECO:0000313" key="1">
    <source>
        <dbReference type="EMBL" id="MCF7561609.1"/>
    </source>
</evidence>
<proteinExistence type="predicted"/>
<evidence type="ECO:0008006" key="3">
    <source>
        <dbReference type="Google" id="ProtNLM"/>
    </source>
</evidence>
<organism evidence="1 2">
    <name type="scientific">Flaviramulus multivorans</name>
    <dbReference type="NCBI Taxonomy" id="1304750"/>
    <lineage>
        <taxon>Bacteria</taxon>
        <taxon>Pseudomonadati</taxon>
        <taxon>Bacteroidota</taxon>
        <taxon>Flavobacteriia</taxon>
        <taxon>Flavobacteriales</taxon>
        <taxon>Flavobacteriaceae</taxon>
        <taxon>Flaviramulus</taxon>
    </lineage>
</organism>
<name>A0ABS9ILX9_9FLAO</name>
<dbReference type="RefSeq" id="WP_237232342.1">
    <property type="nucleotide sequence ID" value="NZ_JAKKDV010000006.1"/>
</dbReference>
<dbReference type="InterPro" id="IPR027417">
    <property type="entry name" value="P-loop_NTPase"/>
</dbReference>
<keyword evidence="2" id="KW-1185">Reference proteome</keyword>
<dbReference type="SUPFAM" id="SSF52540">
    <property type="entry name" value="P-loop containing nucleoside triphosphate hydrolases"/>
    <property type="match status" value="1"/>
</dbReference>
<gene>
    <name evidence="1" type="ORF">L3X39_13260</name>
</gene>
<protein>
    <recommendedName>
        <fullName evidence="3">DNA replication protein DnaC</fullName>
    </recommendedName>
</protein>